<reference evidence="3" key="1">
    <citation type="journal article" date="2014" name="Science">
        <title>Ancient hybridizations among the ancestral genomes of bread wheat.</title>
        <authorList>
            <consortium name="International Wheat Genome Sequencing Consortium,"/>
            <person name="Marcussen T."/>
            <person name="Sandve S.R."/>
            <person name="Heier L."/>
            <person name="Spannagl M."/>
            <person name="Pfeifer M."/>
            <person name="Jakobsen K.S."/>
            <person name="Wulff B.B."/>
            <person name="Steuernagel B."/>
            <person name="Mayer K.F."/>
            <person name="Olsen O.A."/>
        </authorList>
    </citation>
    <scope>NUCLEOTIDE SEQUENCE [LARGE SCALE GENOMIC DNA]</scope>
    <source>
        <strain evidence="3">cv. AL8/78</strain>
    </source>
</reference>
<dbReference type="SUPFAM" id="SSF53098">
    <property type="entry name" value="Ribonuclease H-like"/>
    <property type="match status" value="1"/>
</dbReference>
<dbReference type="PANTHER" id="PTHR42648:SF26">
    <property type="entry name" value="INTEGRASE CATALYTIC DOMAIN-CONTAINING PROTEIN"/>
    <property type="match status" value="1"/>
</dbReference>
<protein>
    <recommendedName>
        <fullName evidence="1">Integrase catalytic domain-containing protein</fullName>
    </recommendedName>
</protein>
<dbReference type="InterPro" id="IPR012337">
    <property type="entry name" value="RNaseH-like_sf"/>
</dbReference>
<dbReference type="Proteomes" id="UP000015105">
    <property type="component" value="Chromosome 3D"/>
</dbReference>
<reference evidence="2" key="3">
    <citation type="journal article" date="2017" name="Nature">
        <title>Genome sequence of the progenitor of the wheat D genome Aegilops tauschii.</title>
        <authorList>
            <person name="Luo M.C."/>
            <person name="Gu Y.Q."/>
            <person name="Puiu D."/>
            <person name="Wang H."/>
            <person name="Twardziok S.O."/>
            <person name="Deal K.R."/>
            <person name="Huo N."/>
            <person name="Zhu T."/>
            <person name="Wang L."/>
            <person name="Wang Y."/>
            <person name="McGuire P.E."/>
            <person name="Liu S."/>
            <person name="Long H."/>
            <person name="Ramasamy R.K."/>
            <person name="Rodriguez J.C."/>
            <person name="Van S.L."/>
            <person name="Yuan L."/>
            <person name="Wang Z."/>
            <person name="Xia Z."/>
            <person name="Xiao L."/>
            <person name="Anderson O.D."/>
            <person name="Ouyang S."/>
            <person name="Liang Y."/>
            <person name="Zimin A.V."/>
            <person name="Pertea G."/>
            <person name="Qi P."/>
            <person name="Bennetzen J.L."/>
            <person name="Dai X."/>
            <person name="Dawson M.W."/>
            <person name="Muller H.G."/>
            <person name="Kugler K."/>
            <person name="Rivarola-Duarte L."/>
            <person name="Spannagl M."/>
            <person name="Mayer K.F.X."/>
            <person name="Lu F.H."/>
            <person name="Bevan M.W."/>
            <person name="Leroy P."/>
            <person name="Li P."/>
            <person name="You F.M."/>
            <person name="Sun Q."/>
            <person name="Liu Z."/>
            <person name="Lyons E."/>
            <person name="Wicker T."/>
            <person name="Salzberg S.L."/>
            <person name="Devos K.M."/>
            <person name="Dvorak J."/>
        </authorList>
    </citation>
    <scope>NUCLEOTIDE SEQUENCE [LARGE SCALE GENOMIC DNA]</scope>
    <source>
        <strain evidence="2">cv. AL8/78</strain>
    </source>
</reference>
<dbReference type="InterPro" id="IPR036397">
    <property type="entry name" value="RNaseH_sf"/>
</dbReference>
<dbReference type="AlphaFoldDB" id="A0A453FRD1"/>
<evidence type="ECO:0000259" key="1">
    <source>
        <dbReference type="PROSITE" id="PS50994"/>
    </source>
</evidence>
<evidence type="ECO:0000313" key="3">
    <source>
        <dbReference type="Proteomes" id="UP000015105"/>
    </source>
</evidence>
<evidence type="ECO:0000313" key="2">
    <source>
        <dbReference type="EnsemblPlants" id="AET3Gv20758600.1"/>
    </source>
</evidence>
<dbReference type="Gene3D" id="3.30.420.10">
    <property type="entry name" value="Ribonuclease H-like superfamily/Ribonuclease H"/>
    <property type="match status" value="1"/>
</dbReference>
<dbReference type="STRING" id="200361.A0A453FRD1"/>
<dbReference type="EnsemblPlants" id="AET3Gv20758600.1">
    <property type="protein sequence ID" value="AET3Gv20758600.1"/>
    <property type="gene ID" value="AET3Gv20758600"/>
</dbReference>
<accession>A0A453FRD1</accession>
<dbReference type="Pfam" id="PF25597">
    <property type="entry name" value="SH3_retrovirus"/>
    <property type="match status" value="1"/>
</dbReference>
<dbReference type="InterPro" id="IPR001584">
    <property type="entry name" value="Integrase_cat-core"/>
</dbReference>
<dbReference type="PROSITE" id="PS50994">
    <property type="entry name" value="INTEGRASE"/>
    <property type="match status" value="1"/>
</dbReference>
<proteinExistence type="predicted"/>
<dbReference type="GO" id="GO:0003676">
    <property type="term" value="F:nucleic acid binding"/>
    <property type="evidence" value="ECO:0007669"/>
    <property type="project" value="InterPro"/>
</dbReference>
<dbReference type="Gramene" id="AET3Gv20758600.1">
    <property type="protein sequence ID" value="AET3Gv20758600.1"/>
    <property type="gene ID" value="AET3Gv20758600"/>
</dbReference>
<feature type="domain" description="Integrase catalytic" evidence="1">
    <location>
        <begin position="1"/>
        <end position="96"/>
    </location>
</feature>
<name>A0A453FRD1_AEGTS</name>
<sequence>MQCDNGGEFLTSSLCDLFSRHGSSFRLSCPHTSPQNGKAERLIRTTNDILRVLLIHANLPPPFWVEALHTATHNLNWRPSSAINFVTPYFLLLGHHPTYDHMRAFGCLCFPNTIATSPHKLAPRSSRCVFLGYPLEHKGYRCLELTTRKFIISRHVTFDERTFLYSS</sequence>
<organism evidence="2 3">
    <name type="scientific">Aegilops tauschii subsp. strangulata</name>
    <name type="common">Goatgrass</name>
    <dbReference type="NCBI Taxonomy" id="200361"/>
    <lineage>
        <taxon>Eukaryota</taxon>
        <taxon>Viridiplantae</taxon>
        <taxon>Streptophyta</taxon>
        <taxon>Embryophyta</taxon>
        <taxon>Tracheophyta</taxon>
        <taxon>Spermatophyta</taxon>
        <taxon>Magnoliopsida</taxon>
        <taxon>Liliopsida</taxon>
        <taxon>Poales</taxon>
        <taxon>Poaceae</taxon>
        <taxon>BOP clade</taxon>
        <taxon>Pooideae</taxon>
        <taxon>Triticodae</taxon>
        <taxon>Triticeae</taxon>
        <taxon>Triticinae</taxon>
        <taxon>Aegilops</taxon>
    </lineage>
</organism>
<reference evidence="2" key="5">
    <citation type="journal article" date="2021" name="G3 (Bethesda)">
        <title>Aegilops tauschii genome assembly Aet v5.0 features greater sequence contiguity and improved annotation.</title>
        <authorList>
            <person name="Wang L."/>
            <person name="Zhu T."/>
            <person name="Rodriguez J.C."/>
            <person name="Deal K.R."/>
            <person name="Dubcovsky J."/>
            <person name="McGuire P.E."/>
            <person name="Lux T."/>
            <person name="Spannagl M."/>
            <person name="Mayer K.F.X."/>
            <person name="Baldrich P."/>
            <person name="Meyers B.C."/>
            <person name="Huo N."/>
            <person name="Gu Y.Q."/>
            <person name="Zhou H."/>
            <person name="Devos K.M."/>
            <person name="Bennetzen J.L."/>
            <person name="Unver T."/>
            <person name="Budak H."/>
            <person name="Gulick P.J."/>
            <person name="Galiba G."/>
            <person name="Kalapos B."/>
            <person name="Nelson D.R."/>
            <person name="Li P."/>
            <person name="You F.M."/>
            <person name="Luo M.C."/>
            <person name="Dvorak J."/>
        </authorList>
    </citation>
    <scope>NUCLEOTIDE SEQUENCE [LARGE SCALE GENOMIC DNA]</scope>
    <source>
        <strain evidence="2">cv. AL8/78</strain>
    </source>
</reference>
<dbReference type="GO" id="GO:0015074">
    <property type="term" value="P:DNA integration"/>
    <property type="evidence" value="ECO:0007669"/>
    <property type="project" value="InterPro"/>
</dbReference>
<keyword evidence="3" id="KW-1185">Reference proteome</keyword>
<dbReference type="PANTHER" id="PTHR42648">
    <property type="entry name" value="TRANSPOSASE, PUTATIVE-RELATED"/>
    <property type="match status" value="1"/>
</dbReference>
<reference evidence="3" key="2">
    <citation type="journal article" date="2017" name="Nat. Plants">
        <title>The Aegilops tauschii genome reveals multiple impacts of transposons.</title>
        <authorList>
            <person name="Zhao G."/>
            <person name="Zou C."/>
            <person name="Li K."/>
            <person name="Wang K."/>
            <person name="Li T."/>
            <person name="Gao L."/>
            <person name="Zhang X."/>
            <person name="Wang H."/>
            <person name="Yang Z."/>
            <person name="Liu X."/>
            <person name="Jiang W."/>
            <person name="Mao L."/>
            <person name="Kong X."/>
            <person name="Jiao Y."/>
            <person name="Jia J."/>
        </authorList>
    </citation>
    <scope>NUCLEOTIDE SEQUENCE [LARGE SCALE GENOMIC DNA]</scope>
    <source>
        <strain evidence="3">cv. AL8/78</strain>
    </source>
</reference>
<dbReference type="InterPro" id="IPR039537">
    <property type="entry name" value="Retrotran_Ty1/copia-like"/>
</dbReference>
<reference evidence="2" key="4">
    <citation type="submission" date="2019-03" db="UniProtKB">
        <authorList>
            <consortium name="EnsemblPlants"/>
        </authorList>
    </citation>
    <scope>IDENTIFICATION</scope>
</reference>
<dbReference type="InterPro" id="IPR057670">
    <property type="entry name" value="SH3_retrovirus"/>
</dbReference>